<keyword evidence="7 8" id="KW-0503">Monooxygenase</keyword>
<dbReference type="GO" id="GO:0004497">
    <property type="term" value="F:monooxygenase activity"/>
    <property type="evidence" value="ECO:0007669"/>
    <property type="project" value="UniProtKB-KW"/>
</dbReference>
<dbReference type="Pfam" id="PF00067">
    <property type="entry name" value="p450"/>
    <property type="match status" value="1"/>
</dbReference>
<keyword evidence="3 6" id="KW-0349">Heme</keyword>
<protein>
    <submittedName>
        <fullName evidence="8">Related to isotrichodermin C-15 hydroxylase (Cytochrome P-450 monooxygenase CYP65A1)</fullName>
    </submittedName>
</protein>
<proteinExistence type="inferred from homology"/>
<dbReference type="Gene3D" id="1.10.630.10">
    <property type="entry name" value="Cytochrome P450"/>
    <property type="match status" value="1"/>
</dbReference>
<dbReference type="InterPro" id="IPR036396">
    <property type="entry name" value="Cyt_P450_sf"/>
</dbReference>
<dbReference type="InterPro" id="IPR017972">
    <property type="entry name" value="Cyt_P450_CS"/>
</dbReference>
<evidence type="ECO:0000313" key="9">
    <source>
        <dbReference type="Proteomes" id="UP000225277"/>
    </source>
</evidence>
<dbReference type="PANTHER" id="PTHR24305:SF210">
    <property type="entry name" value="CYTOCHROME P450 MONOOXYGENASE ASQL-RELATED"/>
    <property type="match status" value="1"/>
</dbReference>
<accession>A0A2D3V1X1</accession>
<dbReference type="GeneID" id="35596629"/>
<dbReference type="PRINTS" id="PR00385">
    <property type="entry name" value="P450"/>
</dbReference>
<keyword evidence="4 6" id="KW-0479">Metal-binding</keyword>
<dbReference type="InterPro" id="IPR001128">
    <property type="entry name" value="Cyt_P450"/>
</dbReference>
<keyword evidence="7" id="KW-0560">Oxidoreductase</keyword>
<comment type="cofactor">
    <cofactor evidence="1 6">
        <name>heme</name>
        <dbReference type="ChEBI" id="CHEBI:30413"/>
    </cofactor>
</comment>
<evidence type="ECO:0000256" key="6">
    <source>
        <dbReference type="PIRSR" id="PIRSR602403-1"/>
    </source>
</evidence>
<reference evidence="8 9" key="1">
    <citation type="submission" date="2016-03" db="EMBL/GenBank/DDBJ databases">
        <authorList>
            <person name="Ploux O."/>
        </authorList>
    </citation>
    <scope>NUCLEOTIDE SEQUENCE [LARGE SCALE GENOMIC DNA]</scope>
    <source>
        <strain evidence="8 9">URUG2</strain>
    </source>
</reference>
<dbReference type="GO" id="GO:0016705">
    <property type="term" value="F:oxidoreductase activity, acting on paired donors, with incorporation or reduction of molecular oxygen"/>
    <property type="evidence" value="ECO:0007669"/>
    <property type="project" value="InterPro"/>
</dbReference>
<dbReference type="Proteomes" id="UP000225277">
    <property type="component" value="Unassembled WGS sequence"/>
</dbReference>
<dbReference type="PRINTS" id="PR00465">
    <property type="entry name" value="EP450IV"/>
</dbReference>
<evidence type="ECO:0000256" key="2">
    <source>
        <dbReference type="ARBA" id="ARBA00010617"/>
    </source>
</evidence>
<dbReference type="GO" id="GO:0020037">
    <property type="term" value="F:heme binding"/>
    <property type="evidence" value="ECO:0007669"/>
    <property type="project" value="InterPro"/>
</dbReference>
<evidence type="ECO:0000256" key="1">
    <source>
        <dbReference type="ARBA" id="ARBA00001971"/>
    </source>
</evidence>
<organism evidence="8 9">
    <name type="scientific">Ramularia collo-cygni</name>
    <dbReference type="NCBI Taxonomy" id="112498"/>
    <lineage>
        <taxon>Eukaryota</taxon>
        <taxon>Fungi</taxon>
        <taxon>Dikarya</taxon>
        <taxon>Ascomycota</taxon>
        <taxon>Pezizomycotina</taxon>
        <taxon>Dothideomycetes</taxon>
        <taxon>Dothideomycetidae</taxon>
        <taxon>Mycosphaerellales</taxon>
        <taxon>Mycosphaerellaceae</taxon>
        <taxon>Ramularia</taxon>
    </lineage>
</organism>
<dbReference type="EMBL" id="FJUY01000001">
    <property type="protein sequence ID" value="CZT15509.1"/>
    <property type="molecule type" value="Genomic_DNA"/>
</dbReference>
<evidence type="ECO:0000256" key="7">
    <source>
        <dbReference type="RuleBase" id="RU000461"/>
    </source>
</evidence>
<dbReference type="AlphaFoldDB" id="A0A2D3V1X1"/>
<keyword evidence="5 6" id="KW-0408">Iron</keyword>
<gene>
    <name evidence="8" type="ORF">RCC_01367</name>
</gene>
<dbReference type="STRING" id="112498.A0A2D3V1X1"/>
<evidence type="ECO:0000256" key="3">
    <source>
        <dbReference type="ARBA" id="ARBA00022617"/>
    </source>
</evidence>
<dbReference type="InterPro" id="IPR002403">
    <property type="entry name" value="Cyt_P450_E_grp-IV"/>
</dbReference>
<dbReference type="RefSeq" id="XP_023622405.1">
    <property type="nucleotide sequence ID" value="XM_023766637.1"/>
</dbReference>
<dbReference type="GO" id="GO:0005506">
    <property type="term" value="F:iron ion binding"/>
    <property type="evidence" value="ECO:0007669"/>
    <property type="project" value="InterPro"/>
</dbReference>
<evidence type="ECO:0000256" key="4">
    <source>
        <dbReference type="ARBA" id="ARBA00022723"/>
    </source>
</evidence>
<evidence type="ECO:0000256" key="5">
    <source>
        <dbReference type="ARBA" id="ARBA00023004"/>
    </source>
</evidence>
<dbReference type="SUPFAM" id="SSF48264">
    <property type="entry name" value="Cytochrome P450"/>
    <property type="match status" value="1"/>
</dbReference>
<dbReference type="CDD" id="cd11058">
    <property type="entry name" value="CYP60B-like"/>
    <property type="match status" value="1"/>
</dbReference>
<keyword evidence="9" id="KW-1185">Reference proteome</keyword>
<sequence length="515" mass="58054">MAFASSTVVLVTVLSIVVVVLGQTMYRIIFHPLKSFPGPWLNAITELPSSLRLAKGEQHRYYYRLHRKYGPVVRVAPNELIFTTDQAWQDIYGLRNGSVMEKSPIFIGIVSPMNGCVGVGLARGKEHTRQRRALAPGLSKNALYKQEEIIQHHINALLKLLNQIHEKNNLANMADYFSFTTFDAIGDLSFSEPFGCLEQNKTTEWASAMRQVVIFASYDQAIRRVAGVDSWLRNVLLRLCMPAEATKWRMLHVQKSIEKTTQRLAKPDSSKQDMIYHLLREEDPKKALNQDEIKLNMMLYISAGSETTSITLTAWAYLICTHPEAYKILTSEIRSTFSSAQDIKVDSVMSLPYLGATINEALRLFTPGAVAMQRIVPAGGAVIDGQFVPAGTTVSVAPWAASRSPDNFADPDAFRPERWLQDREAYRSDEFAGDRLGASRPFGYGPKRCIGEDLSYLEARLIIAHVLFKFDMELDMDGKAAESNRLWSLRPDNDGIKLYQVLMKPDLWVRLSERV</sequence>
<dbReference type="PANTHER" id="PTHR24305">
    <property type="entry name" value="CYTOCHROME P450"/>
    <property type="match status" value="1"/>
</dbReference>
<comment type="similarity">
    <text evidence="2 7">Belongs to the cytochrome P450 family.</text>
</comment>
<dbReference type="InterPro" id="IPR050121">
    <property type="entry name" value="Cytochrome_P450_monoxygenase"/>
</dbReference>
<dbReference type="OrthoDB" id="1470350at2759"/>
<name>A0A2D3V1X1_9PEZI</name>
<dbReference type="PROSITE" id="PS00086">
    <property type="entry name" value="CYTOCHROME_P450"/>
    <property type="match status" value="1"/>
</dbReference>
<evidence type="ECO:0000313" key="8">
    <source>
        <dbReference type="EMBL" id="CZT15509.1"/>
    </source>
</evidence>
<feature type="binding site" description="axial binding residue" evidence="6">
    <location>
        <position position="449"/>
    </location>
    <ligand>
        <name>heme</name>
        <dbReference type="ChEBI" id="CHEBI:30413"/>
    </ligand>
    <ligandPart>
        <name>Fe</name>
        <dbReference type="ChEBI" id="CHEBI:18248"/>
    </ligandPart>
</feature>